<dbReference type="SUPFAM" id="SSF54826">
    <property type="entry name" value="Enolase N-terminal domain-like"/>
    <property type="match status" value="1"/>
</dbReference>
<dbReference type="InterPro" id="IPR041338">
    <property type="entry name" value="OSBS_N"/>
</dbReference>
<proteinExistence type="inferred from homology"/>
<dbReference type="InterPro" id="IPR029065">
    <property type="entry name" value="Enolase_C-like"/>
</dbReference>
<name>A0A2N6L705_9CYAN</name>
<dbReference type="GO" id="GO:0043748">
    <property type="term" value="F:O-succinylbenzoate synthase activity"/>
    <property type="evidence" value="ECO:0007669"/>
    <property type="project" value="UniProtKB-EC"/>
</dbReference>
<dbReference type="InterPro" id="IPR036849">
    <property type="entry name" value="Enolase-like_C_sf"/>
</dbReference>
<comment type="caution">
    <text evidence="7">The sequence shown here is derived from an EMBL/GenBank/DDBJ whole genome shotgun (WGS) entry which is preliminary data.</text>
</comment>
<dbReference type="SFLD" id="SFLDS00001">
    <property type="entry name" value="Enolase"/>
    <property type="match status" value="1"/>
</dbReference>
<evidence type="ECO:0000313" key="7">
    <source>
        <dbReference type="EMBL" id="PMB17781.1"/>
    </source>
</evidence>
<comment type="pathway">
    <text evidence="4">Cofactor biosynthesis; phylloquinone biosynthesis.</text>
</comment>
<evidence type="ECO:0000256" key="5">
    <source>
        <dbReference type="NCBIfam" id="TIGR01927"/>
    </source>
</evidence>
<dbReference type="CDD" id="cd03320">
    <property type="entry name" value="OSBS"/>
    <property type="match status" value="1"/>
</dbReference>
<evidence type="ECO:0000256" key="4">
    <source>
        <dbReference type="HAMAP-Rule" id="MF_00470"/>
    </source>
</evidence>
<dbReference type="SUPFAM" id="SSF51604">
    <property type="entry name" value="Enolase C-terminal domain-like"/>
    <property type="match status" value="1"/>
</dbReference>
<dbReference type="RefSeq" id="WP_102183263.1">
    <property type="nucleotide sequence ID" value="NZ_NMQE01000770.1"/>
</dbReference>
<comment type="pathway">
    <text evidence="4">Quinol/quinone metabolism; 1,4-dihydroxy-2-naphthoate biosynthesis; 1,4-dihydroxy-2-naphthoate from chorismate: step 4/7.</text>
</comment>
<dbReference type="UniPathway" id="UPA00995"/>
<comment type="catalytic activity">
    <reaction evidence="4">
        <text>(1R,6R)-6-hydroxy-2-succinyl-cyclohexa-2,4-diene-1-carboxylate = 2-succinylbenzoate + H2O</text>
        <dbReference type="Rhea" id="RHEA:10196"/>
        <dbReference type="ChEBI" id="CHEBI:15377"/>
        <dbReference type="ChEBI" id="CHEBI:18325"/>
        <dbReference type="ChEBI" id="CHEBI:58689"/>
        <dbReference type="EC" id="4.2.1.113"/>
    </reaction>
</comment>
<reference evidence="7 8" key="1">
    <citation type="submission" date="2017-07" db="EMBL/GenBank/DDBJ databases">
        <title>Genomes of Fischerella (Mastigocladus) sp. strains.</title>
        <authorList>
            <person name="Miller S.R."/>
        </authorList>
    </citation>
    <scope>NUCLEOTIDE SEQUENCE [LARGE SCALE GENOMIC DNA]</scope>
    <source>
        <strain evidence="7 8">CCMEE 5318</strain>
    </source>
</reference>
<dbReference type="HAMAP" id="MF_00470">
    <property type="entry name" value="MenC_1"/>
    <property type="match status" value="1"/>
</dbReference>
<dbReference type="NCBIfam" id="NF002739">
    <property type="entry name" value="PRK02714.1"/>
    <property type="match status" value="1"/>
</dbReference>
<feature type="binding site" evidence="4">
    <location>
        <position position="200"/>
    </location>
    <ligand>
        <name>Mg(2+)</name>
        <dbReference type="ChEBI" id="CHEBI:18420"/>
    </ligand>
</feature>
<comment type="function">
    <text evidence="4">Converts 2-succinyl-6-hydroxy-2,4-cyclohexadiene-1-carboxylate (SHCHC) to 2-succinylbenzoate (OSB).</text>
</comment>
<keyword evidence="1 4" id="KW-0479">Metal-binding</keyword>
<feature type="binding site" evidence="4">
    <location>
        <position position="228"/>
    </location>
    <ligand>
        <name>Mg(2+)</name>
        <dbReference type="ChEBI" id="CHEBI:18420"/>
    </ligand>
</feature>
<dbReference type="InterPro" id="IPR010196">
    <property type="entry name" value="OSB_synthase_MenC1"/>
</dbReference>
<organism evidence="7 8">
    <name type="scientific">Fischerella thermalis CCMEE 5318</name>
    <dbReference type="NCBI Taxonomy" id="2019666"/>
    <lineage>
        <taxon>Bacteria</taxon>
        <taxon>Bacillati</taxon>
        <taxon>Cyanobacteriota</taxon>
        <taxon>Cyanophyceae</taxon>
        <taxon>Nostocales</taxon>
        <taxon>Hapalosiphonaceae</taxon>
        <taxon>Fischerella</taxon>
    </lineage>
</organism>
<protein>
    <recommendedName>
        <fullName evidence="4 5">o-succinylbenzoate synthase</fullName>
        <shortName evidence="4">OSB synthase</shortName>
        <shortName evidence="4">OSBS</shortName>
        <ecNumber evidence="4 5">4.2.1.113</ecNumber>
    </recommendedName>
    <alternativeName>
        <fullName evidence="4">4-(2'-carboxyphenyl)-4-oxybutyric acid synthase</fullName>
    </alternativeName>
    <alternativeName>
        <fullName evidence="4">o-succinylbenzoic acid synthase</fullName>
    </alternativeName>
</protein>
<dbReference type="GO" id="GO:0042372">
    <property type="term" value="P:phylloquinone biosynthetic process"/>
    <property type="evidence" value="ECO:0007669"/>
    <property type="project" value="UniProtKB-UniRule"/>
</dbReference>
<dbReference type="AlphaFoldDB" id="A0A2N6L705"/>
<evidence type="ECO:0000256" key="1">
    <source>
        <dbReference type="ARBA" id="ARBA00022723"/>
    </source>
</evidence>
<dbReference type="GO" id="GO:0009234">
    <property type="term" value="P:menaquinone biosynthetic process"/>
    <property type="evidence" value="ECO:0007669"/>
    <property type="project" value="UniProtKB-UniRule"/>
</dbReference>
<feature type="active site" description="Proton donor" evidence="4">
    <location>
        <position position="171"/>
    </location>
</feature>
<dbReference type="GO" id="GO:0000287">
    <property type="term" value="F:magnesium ion binding"/>
    <property type="evidence" value="ECO:0007669"/>
    <property type="project" value="UniProtKB-UniRule"/>
</dbReference>
<dbReference type="Gene3D" id="3.30.390.10">
    <property type="entry name" value="Enolase-like, N-terminal domain"/>
    <property type="match status" value="1"/>
</dbReference>
<dbReference type="Pfam" id="PF13378">
    <property type="entry name" value="MR_MLE_C"/>
    <property type="match status" value="1"/>
</dbReference>
<dbReference type="UniPathway" id="UPA01057">
    <property type="reaction ID" value="UER00165"/>
</dbReference>
<comment type="similarity">
    <text evidence="4">Belongs to the mandelate racemase/muconate lactonizing enzyme family. MenC type 1 subfamily.</text>
</comment>
<keyword evidence="2 4" id="KW-0460">Magnesium</keyword>
<feature type="domain" description="Mandelate racemase/muconate lactonizing enzyme C-terminal" evidence="6">
    <location>
        <begin position="150"/>
        <end position="249"/>
    </location>
</feature>
<dbReference type="Pfam" id="PF21508">
    <property type="entry name" value="MenC_N"/>
    <property type="match status" value="1"/>
</dbReference>
<dbReference type="PANTHER" id="PTHR48073:SF6">
    <property type="entry name" value="PROTEIN PHYLLO, CHLOROPLASTIC-LIKE"/>
    <property type="match status" value="1"/>
</dbReference>
<evidence type="ECO:0000259" key="6">
    <source>
        <dbReference type="SMART" id="SM00922"/>
    </source>
</evidence>
<dbReference type="Gene3D" id="3.20.20.120">
    <property type="entry name" value="Enolase-like C-terminal domain"/>
    <property type="match status" value="1"/>
</dbReference>
<dbReference type="NCBIfam" id="TIGR01927">
    <property type="entry name" value="menC_gam_Gplu"/>
    <property type="match status" value="1"/>
</dbReference>
<dbReference type="EC" id="4.2.1.113" evidence="4 5"/>
<accession>A0A2N6L705</accession>
<gene>
    <name evidence="4" type="primary">menC</name>
    <name evidence="7" type="ORF">CEN46_22665</name>
</gene>
<dbReference type="SFLD" id="SFLDG00180">
    <property type="entry name" value="muconate_cycloisomerase"/>
    <property type="match status" value="1"/>
</dbReference>
<dbReference type="EMBL" id="NMQE01000770">
    <property type="protein sequence ID" value="PMB17781.1"/>
    <property type="molecule type" value="Genomic_DNA"/>
</dbReference>
<feature type="active site" description="Proton acceptor" evidence="4">
    <location>
        <position position="277"/>
    </location>
</feature>
<keyword evidence="3 4" id="KW-0456">Lyase</keyword>
<dbReference type="PANTHER" id="PTHR48073">
    <property type="entry name" value="O-SUCCINYLBENZOATE SYNTHASE-RELATED"/>
    <property type="match status" value="1"/>
</dbReference>
<comment type="cofactor">
    <cofactor evidence="4">
        <name>a divalent metal cation</name>
        <dbReference type="ChEBI" id="CHEBI:60240"/>
    </cofactor>
</comment>
<feature type="binding site" evidence="4">
    <location>
        <position position="253"/>
    </location>
    <ligand>
        <name>Mg(2+)</name>
        <dbReference type="ChEBI" id="CHEBI:18420"/>
    </ligand>
</feature>
<dbReference type="SFLD" id="SFLDF00009">
    <property type="entry name" value="o-succinylbenzoate_synthase"/>
    <property type="match status" value="1"/>
</dbReference>
<dbReference type="InterPro" id="IPR029017">
    <property type="entry name" value="Enolase-like_N"/>
</dbReference>
<evidence type="ECO:0000256" key="2">
    <source>
        <dbReference type="ARBA" id="ARBA00022842"/>
    </source>
</evidence>
<dbReference type="SMART" id="SM00922">
    <property type="entry name" value="MR_MLE"/>
    <property type="match status" value="1"/>
</dbReference>
<dbReference type="InterPro" id="IPR013342">
    <property type="entry name" value="Mandelate_racemase_C"/>
</dbReference>
<sequence length="352" mass="39683">MNYQFDFRPYQRKFVRGVATSHGVWEIREGIILRLTDETNKVGWGEIAPISWFGSETLAQAWDFCCHLPPEITEETIFSIPDQLPACQFGFESALWEMKEWNSWRMGDKRILLSPHHPTTPNPHSLSVVGAPSSPSPHLPITHSALLPAGEAALQAWENLWQQGYSTFKWKIGVYPTPVELKILDLLTQSLPASAKLRLDANGGLNQEQAKLWLESCDRCKANIEFLEQPLSVDEFPVMLELSQRYQTAIALDESVATLPQLKYCFQEGWRGIFVIKPGIVGSPSRLRQFCQQHEIDAVFSSVFETAIGRKAALQIAVELSRYNRAMGFGIDHYFVEEEGVGKWGDGVMGSV</sequence>
<dbReference type="Proteomes" id="UP000235081">
    <property type="component" value="Unassembled WGS sequence"/>
</dbReference>
<evidence type="ECO:0000256" key="3">
    <source>
        <dbReference type="ARBA" id="ARBA00023239"/>
    </source>
</evidence>
<evidence type="ECO:0000313" key="8">
    <source>
        <dbReference type="Proteomes" id="UP000235081"/>
    </source>
</evidence>